<dbReference type="GO" id="GO:0005524">
    <property type="term" value="F:ATP binding"/>
    <property type="evidence" value="ECO:0007669"/>
    <property type="project" value="UniProtKB-UniRule"/>
</dbReference>
<protein>
    <recommendedName>
        <fullName evidence="3">Protein kinase domain-containing protein</fullName>
    </recommendedName>
</protein>
<dbReference type="InterPro" id="IPR011009">
    <property type="entry name" value="Kinase-like_dom_sf"/>
</dbReference>
<proteinExistence type="predicted"/>
<dbReference type="PROSITE" id="PS50011">
    <property type="entry name" value="PROTEIN_KINASE_DOM"/>
    <property type="match status" value="1"/>
</dbReference>
<dbReference type="Pfam" id="PF00069">
    <property type="entry name" value="Pkinase"/>
    <property type="match status" value="1"/>
</dbReference>
<name>A0A9W9Z8Z8_9CNID</name>
<keyword evidence="5" id="KW-1185">Reference proteome</keyword>
<feature type="binding site" evidence="1">
    <location>
        <position position="147"/>
    </location>
    <ligand>
        <name>ATP</name>
        <dbReference type="ChEBI" id="CHEBI:30616"/>
    </ligand>
</feature>
<dbReference type="PROSITE" id="PS00107">
    <property type="entry name" value="PROTEIN_KINASE_ATP"/>
    <property type="match status" value="1"/>
</dbReference>
<dbReference type="InterPro" id="IPR017441">
    <property type="entry name" value="Protein_kinase_ATP_BS"/>
</dbReference>
<dbReference type="SUPFAM" id="SSF56112">
    <property type="entry name" value="Protein kinase-like (PK-like)"/>
    <property type="match status" value="1"/>
</dbReference>
<feature type="domain" description="Protein kinase" evidence="3">
    <location>
        <begin position="119"/>
        <end position="356"/>
    </location>
</feature>
<dbReference type="InterPro" id="IPR000719">
    <property type="entry name" value="Prot_kinase_dom"/>
</dbReference>
<evidence type="ECO:0000256" key="2">
    <source>
        <dbReference type="SAM" id="MobiDB-lite"/>
    </source>
</evidence>
<dbReference type="SMART" id="SM00220">
    <property type="entry name" value="S_TKc"/>
    <property type="match status" value="1"/>
</dbReference>
<organism evidence="4 5">
    <name type="scientific">Desmophyllum pertusum</name>
    <dbReference type="NCBI Taxonomy" id="174260"/>
    <lineage>
        <taxon>Eukaryota</taxon>
        <taxon>Metazoa</taxon>
        <taxon>Cnidaria</taxon>
        <taxon>Anthozoa</taxon>
        <taxon>Hexacorallia</taxon>
        <taxon>Scleractinia</taxon>
        <taxon>Caryophylliina</taxon>
        <taxon>Caryophylliidae</taxon>
        <taxon>Desmophyllum</taxon>
    </lineage>
</organism>
<dbReference type="Gene3D" id="3.30.200.20">
    <property type="entry name" value="Phosphorylase Kinase, domain 1"/>
    <property type="match status" value="1"/>
</dbReference>
<feature type="compositionally biased region" description="Polar residues" evidence="2">
    <location>
        <begin position="44"/>
        <end position="55"/>
    </location>
</feature>
<feature type="region of interest" description="Disordered" evidence="2">
    <location>
        <begin position="1"/>
        <end position="57"/>
    </location>
</feature>
<dbReference type="Gene3D" id="1.10.510.10">
    <property type="entry name" value="Transferase(Phosphotransferase) domain 1"/>
    <property type="match status" value="1"/>
</dbReference>
<comment type="caution">
    <text evidence="4">The sequence shown here is derived from an EMBL/GenBank/DDBJ whole genome shotgun (WGS) entry which is preliminary data.</text>
</comment>
<feature type="compositionally biased region" description="Basic and acidic residues" evidence="2">
    <location>
        <begin position="1"/>
        <end position="19"/>
    </location>
</feature>
<reference evidence="4" key="1">
    <citation type="submission" date="2023-01" db="EMBL/GenBank/DDBJ databases">
        <title>Genome assembly of the deep-sea coral Lophelia pertusa.</title>
        <authorList>
            <person name="Herrera S."/>
            <person name="Cordes E."/>
        </authorList>
    </citation>
    <scope>NUCLEOTIDE SEQUENCE</scope>
    <source>
        <strain evidence="4">USNM1676648</strain>
        <tissue evidence="4">Polyp</tissue>
    </source>
</reference>
<dbReference type="InterPro" id="IPR051681">
    <property type="entry name" value="Ser/Thr_Kinases-Pseudokinases"/>
</dbReference>
<evidence type="ECO:0000259" key="3">
    <source>
        <dbReference type="PROSITE" id="PS50011"/>
    </source>
</evidence>
<evidence type="ECO:0000256" key="1">
    <source>
        <dbReference type="PROSITE-ProRule" id="PRU10141"/>
    </source>
</evidence>
<sequence>MDQTGKEKIQLRHSKDDKKQYRKRKKGKKNRAEQETSRPCKVPKSTTLEVQNSSKLSRKITSRAHTIVRMAVSRNPRSTFLTPNLRSALLPTRKGRNSTNHQPRSMVPELNRSMLSCPGDKDIVLGEGTYGMTRLMKYNGSLSVAVKEYKGNDLYEVKKEAGVISELQRQHHPNLPFILGVCLKEKPYLMITQFYGRGKKSYSLSRAISREIIKFHELSNVFKQIVDALQNVHETGWLHNDIKENNVLMHNTSLEWKPVVIDFGKSRPQTNPKKYKLTDNQKAVYKVKHPWIAPELIEGTHAQSQESDVYSLGVLFQNMLGKFIQRNYSIENLAGKCTAPQPTLRISLKQLKDELK</sequence>
<dbReference type="OrthoDB" id="5989125at2759"/>
<gene>
    <name evidence="4" type="ORF">OS493_030731</name>
</gene>
<keyword evidence="1" id="KW-0547">Nucleotide-binding</keyword>
<keyword evidence="1" id="KW-0067">ATP-binding</keyword>
<dbReference type="Proteomes" id="UP001163046">
    <property type="component" value="Unassembled WGS sequence"/>
</dbReference>
<dbReference type="PANTHER" id="PTHR44329">
    <property type="entry name" value="SERINE/THREONINE-PROTEIN KINASE TNNI3K-RELATED"/>
    <property type="match status" value="1"/>
</dbReference>
<dbReference type="CDD" id="cd00180">
    <property type="entry name" value="PKc"/>
    <property type="match status" value="1"/>
</dbReference>
<evidence type="ECO:0000313" key="5">
    <source>
        <dbReference type="Proteomes" id="UP001163046"/>
    </source>
</evidence>
<dbReference type="EMBL" id="MU826383">
    <property type="protein sequence ID" value="KAJ7377136.1"/>
    <property type="molecule type" value="Genomic_DNA"/>
</dbReference>
<dbReference type="GO" id="GO:0004674">
    <property type="term" value="F:protein serine/threonine kinase activity"/>
    <property type="evidence" value="ECO:0007669"/>
    <property type="project" value="TreeGrafter"/>
</dbReference>
<dbReference type="AlphaFoldDB" id="A0A9W9Z8Z8"/>
<feature type="compositionally biased region" description="Basic residues" evidence="2">
    <location>
        <begin position="20"/>
        <end position="29"/>
    </location>
</feature>
<accession>A0A9W9Z8Z8</accession>
<evidence type="ECO:0000313" key="4">
    <source>
        <dbReference type="EMBL" id="KAJ7377136.1"/>
    </source>
</evidence>